<protein>
    <submittedName>
        <fullName evidence="2">Uncharacterized protein</fullName>
    </submittedName>
</protein>
<feature type="region of interest" description="Disordered" evidence="1">
    <location>
        <begin position="52"/>
        <end position="96"/>
    </location>
</feature>
<keyword evidence="3" id="KW-1185">Reference proteome</keyword>
<dbReference type="KEGG" id="mbe:MBM_09271"/>
<reference evidence="2 3" key="1">
    <citation type="journal article" date="2012" name="BMC Genomics">
        <title>Sequencing the genome of Marssonina brunnea reveals fungus-poplar co-evolution.</title>
        <authorList>
            <person name="Zhu S."/>
            <person name="Cao Y.-Z."/>
            <person name="Jiang C."/>
            <person name="Tan B.-Y."/>
            <person name="Wang Z."/>
            <person name="Feng S."/>
            <person name="Zhang L."/>
            <person name="Su X.-H."/>
            <person name="Brejova B."/>
            <person name="Vinar T."/>
            <person name="Xu M."/>
            <person name="Wang M.-X."/>
            <person name="Zhang S.-G."/>
            <person name="Huang M.-R."/>
            <person name="Wu R."/>
            <person name="Zhou Y."/>
        </authorList>
    </citation>
    <scope>NUCLEOTIDE SEQUENCE [LARGE SCALE GENOMIC DNA]</scope>
    <source>
        <strain evidence="2 3">MB_m1</strain>
    </source>
</reference>
<name>K1WKF5_MARBU</name>
<evidence type="ECO:0000256" key="1">
    <source>
        <dbReference type="SAM" id="MobiDB-lite"/>
    </source>
</evidence>
<dbReference type="AlphaFoldDB" id="K1WKF5"/>
<organism evidence="2 3">
    <name type="scientific">Marssonina brunnea f. sp. multigermtubi (strain MB_m1)</name>
    <name type="common">Marssonina leaf spot fungus</name>
    <dbReference type="NCBI Taxonomy" id="1072389"/>
    <lineage>
        <taxon>Eukaryota</taxon>
        <taxon>Fungi</taxon>
        <taxon>Dikarya</taxon>
        <taxon>Ascomycota</taxon>
        <taxon>Pezizomycotina</taxon>
        <taxon>Leotiomycetes</taxon>
        <taxon>Helotiales</taxon>
        <taxon>Drepanopezizaceae</taxon>
        <taxon>Drepanopeziza</taxon>
    </lineage>
</organism>
<dbReference type="HOGENOM" id="CLU_1372474_0_0_1"/>
<dbReference type="OrthoDB" id="630188at2759"/>
<proteinExistence type="predicted"/>
<gene>
    <name evidence="2" type="ORF">MBM_09271</name>
</gene>
<dbReference type="Proteomes" id="UP000006753">
    <property type="component" value="Unassembled WGS sequence"/>
</dbReference>
<evidence type="ECO:0000313" key="3">
    <source>
        <dbReference type="Proteomes" id="UP000006753"/>
    </source>
</evidence>
<sequence>MATAISVRFLLIPDTHPPSFECQKPDGPFRGPMPKADVALHGGNLRQKLVIAGNHDPSPSIRNTGRTSKTIEDEEEQKKPEREGTNTPRRWTSRRGKLARDAGVADLDEAGACLHFTLRDRAQFLASLRPRISPSSATGRLRTGETKTCRICRARLQEGRPRSARTLFLSFSVSRYSYDVRAAARHLGWMCRRAADGMR</sequence>
<dbReference type="EMBL" id="JH921455">
    <property type="protein sequence ID" value="EKD12702.1"/>
    <property type="molecule type" value="Genomic_DNA"/>
</dbReference>
<dbReference type="InParanoid" id="K1WKF5"/>
<evidence type="ECO:0000313" key="2">
    <source>
        <dbReference type="EMBL" id="EKD12702.1"/>
    </source>
</evidence>
<accession>K1WKF5</accession>